<feature type="compositionally biased region" description="Polar residues" evidence="1">
    <location>
        <begin position="288"/>
        <end position="316"/>
    </location>
</feature>
<organism evidence="3 4">
    <name type="scientific">Flagellimonas alvinocaridis</name>
    <dbReference type="NCBI Taxonomy" id="2530200"/>
    <lineage>
        <taxon>Bacteria</taxon>
        <taxon>Pseudomonadati</taxon>
        <taxon>Bacteroidota</taxon>
        <taxon>Flavobacteriia</taxon>
        <taxon>Flavobacteriales</taxon>
        <taxon>Flavobacteriaceae</taxon>
        <taxon>Flagellimonas</taxon>
    </lineage>
</organism>
<dbReference type="AlphaFoldDB" id="A0A4S8RJ72"/>
<keyword evidence="4" id="KW-1185">Reference proteome</keyword>
<feature type="chain" id="PRO_5020498715" description="Sperm nuclear basic protein PL-I" evidence="2">
    <location>
        <begin position="21"/>
        <end position="390"/>
    </location>
</feature>
<feature type="compositionally biased region" description="Polar residues" evidence="1">
    <location>
        <begin position="358"/>
        <end position="375"/>
    </location>
</feature>
<evidence type="ECO:0008006" key="5">
    <source>
        <dbReference type="Google" id="ProtNLM"/>
    </source>
</evidence>
<feature type="compositionally biased region" description="Polar residues" evidence="1">
    <location>
        <begin position="248"/>
        <end position="268"/>
    </location>
</feature>
<evidence type="ECO:0000256" key="1">
    <source>
        <dbReference type="SAM" id="MobiDB-lite"/>
    </source>
</evidence>
<evidence type="ECO:0000256" key="2">
    <source>
        <dbReference type="SAM" id="SignalP"/>
    </source>
</evidence>
<dbReference type="EMBL" id="SNTZ01000012">
    <property type="protein sequence ID" value="THV57641.1"/>
    <property type="molecule type" value="Genomic_DNA"/>
</dbReference>
<evidence type="ECO:0000313" key="3">
    <source>
        <dbReference type="EMBL" id="THV57641.1"/>
    </source>
</evidence>
<reference evidence="3 4" key="1">
    <citation type="submission" date="2019-03" db="EMBL/GenBank/DDBJ databases">
        <title>Muricauda SCR12 sp.nov, a marine bacterium isolated from Pacific Ocean:the Okinawa trough.</title>
        <authorList>
            <person name="Liu L."/>
        </authorList>
    </citation>
    <scope>NUCLEOTIDE SEQUENCE [LARGE SCALE GENOMIC DNA]</scope>
    <source>
        <strain evidence="3 4">SCR12</strain>
    </source>
</reference>
<comment type="caution">
    <text evidence="3">The sequence shown here is derived from an EMBL/GenBank/DDBJ whole genome shotgun (WGS) entry which is preliminary data.</text>
</comment>
<dbReference type="Proteomes" id="UP000310406">
    <property type="component" value="Unassembled WGS sequence"/>
</dbReference>
<keyword evidence="2" id="KW-0732">Signal</keyword>
<accession>A0A4S8RJ72</accession>
<feature type="compositionally biased region" description="Low complexity" evidence="1">
    <location>
        <begin position="317"/>
        <end position="354"/>
    </location>
</feature>
<proteinExistence type="predicted"/>
<feature type="signal peptide" evidence="2">
    <location>
        <begin position="1"/>
        <end position="20"/>
    </location>
</feature>
<feature type="region of interest" description="Disordered" evidence="1">
    <location>
        <begin position="238"/>
        <end position="390"/>
    </location>
</feature>
<sequence>MKKLVLFIAAIAFGTLGTQAAKMEDNVVATTTYRYGNSFIFVEDGVTFSVYPDGEFDFYMDNRVNVGVGARIGNVGITFNSGYNYDPFVQYDDYGAVIQVENIPVFYDYYGRVSQIGSVDIWYNNGRVRRVGGLHVYYNGSVFSHYTGFINIYNRHYVYRPFHRYFARPGIGFCTVYSRPYRRYYSPIRYSYYAPYRNNYRRSYAKIGKSYRDYDLHRRDRVYRNDKRVIARDNGSIRRGYAGRSNYDVAQNNYRKTSPASRSQSTAKRQVAPKRTVNQGTYRKASGVSRSNSDRTVTQKQVTRTPNRKTVTQRQVTSTPNRKTVTRTTTSTYKKPQARSSSNRADVSRSSASRKTVSRSTKSNTVRKSTGNTNYRKSSASRTSRSSRKQ</sequence>
<name>A0A4S8RJ72_9FLAO</name>
<evidence type="ECO:0000313" key="4">
    <source>
        <dbReference type="Proteomes" id="UP000310406"/>
    </source>
</evidence>
<dbReference type="RefSeq" id="WP_136567359.1">
    <property type="nucleotide sequence ID" value="NZ_SNTZ01000012.1"/>
</dbReference>
<gene>
    <name evidence="3" type="ORF">EZV76_14875</name>
</gene>
<protein>
    <recommendedName>
        <fullName evidence="5">Sperm nuclear basic protein PL-I</fullName>
    </recommendedName>
</protein>
<dbReference type="OrthoDB" id="750023at2"/>